<keyword evidence="2" id="KW-1185">Reference proteome</keyword>
<protein>
    <submittedName>
        <fullName evidence="1">Uncharacterized protein</fullName>
    </submittedName>
</protein>
<sequence length="145" mass="15619">MMMMMTARGASGAGSICGRRAPLAIGSGANLLTLINGDKAVPPGAWALSEVQTWALSLTITPTWGLQASAPLRLSLQGRAESARPCRTRETAPGCQDDWLRNPDPARVLIRRFVTERGDITAPVHTSVPGQHWELGHLILELRCL</sequence>
<dbReference type="Proteomes" id="UP001221898">
    <property type="component" value="Unassembled WGS sequence"/>
</dbReference>
<evidence type="ECO:0000313" key="2">
    <source>
        <dbReference type="Proteomes" id="UP001221898"/>
    </source>
</evidence>
<dbReference type="EMBL" id="JAINUG010000338">
    <property type="protein sequence ID" value="KAJ8377850.1"/>
    <property type="molecule type" value="Genomic_DNA"/>
</dbReference>
<gene>
    <name evidence="1" type="ORF">AAFF_G00250820</name>
</gene>
<evidence type="ECO:0000313" key="1">
    <source>
        <dbReference type="EMBL" id="KAJ8377850.1"/>
    </source>
</evidence>
<dbReference type="AlphaFoldDB" id="A0AAD7RDC1"/>
<organism evidence="1 2">
    <name type="scientific">Aldrovandia affinis</name>
    <dbReference type="NCBI Taxonomy" id="143900"/>
    <lineage>
        <taxon>Eukaryota</taxon>
        <taxon>Metazoa</taxon>
        <taxon>Chordata</taxon>
        <taxon>Craniata</taxon>
        <taxon>Vertebrata</taxon>
        <taxon>Euteleostomi</taxon>
        <taxon>Actinopterygii</taxon>
        <taxon>Neopterygii</taxon>
        <taxon>Teleostei</taxon>
        <taxon>Notacanthiformes</taxon>
        <taxon>Halosauridae</taxon>
        <taxon>Aldrovandia</taxon>
    </lineage>
</organism>
<reference evidence="1" key="1">
    <citation type="journal article" date="2023" name="Science">
        <title>Genome structures resolve the early diversification of teleost fishes.</title>
        <authorList>
            <person name="Parey E."/>
            <person name="Louis A."/>
            <person name="Montfort J."/>
            <person name="Bouchez O."/>
            <person name="Roques C."/>
            <person name="Iampietro C."/>
            <person name="Lluch J."/>
            <person name="Castinel A."/>
            <person name="Donnadieu C."/>
            <person name="Desvignes T."/>
            <person name="Floi Bucao C."/>
            <person name="Jouanno E."/>
            <person name="Wen M."/>
            <person name="Mejri S."/>
            <person name="Dirks R."/>
            <person name="Jansen H."/>
            <person name="Henkel C."/>
            <person name="Chen W.J."/>
            <person name="Zahm M."/>
            <person name="Cabau C."/>
            <person name="Klopp C."/>
            <person name="Thompson A.W."/>
            <person name="Robinson-Rechavi M."/>
            <person name="Braasch I."/>
            <person name="Lecointre G."/>
            <person name="Bobe J."/>
            <person name="Postlethwait J.H."/>
            <person name="Berthelot C."/>
            <person name="Roest Crollius H."/>
            <person name="Guiguen Y."/>
        </authorList>
    </citation>
    <scope>NUCLEOTIDE SEQUENCE</scope>
    <source>
        <strain evidence="1">NC1722</strain>
    </source>
</reference>
<name>A0AAD7RDC1_9TELE</name>
<accession>A0AAD7RDC1</accession>
<proteinExistence type="predicted"/>
<comment type="caution">
    <text evidence="1">The sequence shown here is derived from an EMBL/GenBank/DDBJ whole genome shotgun (WGS) entry which is preliminary data.</text>
</comment>